<feature type="transmembrane region" description="Helical" evidence="1">
    <location>
        <begin position="267"/>
        <end position="291"/>
    </location>
</feature>
<reference evidence="2" key="2">
    <citation type="submission" date="2021-04" db="EMBL/GenBank/DDBJ databases">
        <authorList>
            <person name="Gilroy R."/>
        </authorList>
    </citation>
    <scope>NUCLEOTIDE SEQUENCE</scope>
    <source>
        <strain evidence="2">ChiSxjej3B15-24422</strain>
    </source>
</reference>
<keyword evidence="1" id="KW-0812">Transmembrane</keyword>
<feature type="transmembrane region" description="Helical" evidence="1">
    <location>
        <begin position="143"/>
        <end position="161"/>
    </location>
</feature>
<organism evidence="2 3">
    <name type="scientific">Candidatus Eisenbergiella pullistercoris</name>
    <dbReference type="NCBI Taxonomy" id="2838555"/>
    <lineage>
        <taxon>Bacteria</taxon>
        <taxon>Bacillati</taxon>
        <taxon>Bacillota</taxon>
        <taxon>Clostridia</taxon>
        <taxon>Lachnospirales</taxon>
        <taxon>Lachnospiraceae</taxon>
        <taxon>Eisenbergiella</taxon>
    </lineage>
</organism>
<name>A0A9D1YN24_9FIRM</name>
<feature type="transmembrane region" description="Helical" evidence="1">
    <location>
        <begin position="96"/>
        <end position="113"/>
    </location>
</feature>
<keyword evidence="1" id="KW-1133">Transmembrane helix</keyword>
<feature type="transmembrane region" description="Helical" evidence="1">
    <location>
        <begin position="212"/>
        <end position="235"/>
    </location>
</feature>
<feature type="transmembrane region" description="Helical" evidence="1">
    <location>
        <begin position="413"/>
        <end position="433"/>
    </location>
</feature>
<dbReference type="Proteomes" id="UP000824007">
    <property type="component" value="Unassembled WGS sequence"/>
</dbReference>
<gene>
    <name evidence="2" type="ORF">H9831_02755</name>
</gene>
<feature type="transmembrane region" description="Helical" evidence="1">
    <location>
        <begin position="167"/>
        <end position="200"/>
    </location>
</feature>
<accession>A0A9D1YN24</accession>
<feature type="transmembrane region" description="Helical" evidence="1">
    <location>
        <begin position="303"/>
        <end position="321"/>
    </location>
</feature>
<feature type="transmembrane region" description="Helical" evidence="1">
    <location>
        <begin position="66"/>
        <end position="84"/>
    </location>
</feature>
<evidence type="ECO:0000313" key="3">
    <source>
        <dbReference type="Proteomes" id="UP000824007"/>
    </source>
</evidence>
<proteinExistence type="predicted"/>
<comment type="caution">
    <text evidence="2">The sequence shown here is derived from an EMBL/GenBank/DDBJ whole genome shotgun (WGS) entry which is preliminary data.</text>
</comment>
<protein>
    <submittedName>
        <fullName evidence="2">Uncharacterized protein</fullName>
    </submittedName>
</protein>
<evidence type="ECO:0000313" key="2">
    <source>
        <dbReference type="EMBL" id="HIY59592.1"/>
    </source>
</evidence>
<dbReference type="EMBL" id="DXDD01000036">
    <property type="protein sequence ID" value="HIY59592.1"/>
    <property type="molecule type" value="Genomic_DNA"/>
</dbReference>
<evidence type="ECO:0000256" key="1">
    <source>
        <dbReference type="SAM" id="Phobius"/>
    </source>
</evidence>
<feature type="transmembrane region" description="Helical" evidence="1">
    <location>
        <begin position="333"/>
        <end position="351"/>
    </location>
</feature>
<feature type="transmembrane region" description="Helical" evidence="1">
    <location>
        <begin position="386"/>
        <end position="406"/>
    </location>
</feature>
<feature type="transmembrane region" description="Helical" evidence="1">
    <location>
        <begin position="119"/>
        <end position="136"/>
    </location>
</feature>
<feature type="transmembrane region" description="Helical" evidence="1">
    <location>
        <begin position="363"/>
        <end position="380"/>
    </location>
</feature>
<sequence length="587" mass="65033">MEKGLIQKKMNGFWESMRQGWPQASSRWLFPLILLIYPLLWADQGIDVSDPTYSLTNFRFFPELSGTWPIATWLANAAGFLLMKLPFGDTLLGMNLYTRLFISAMALLSYFFLRGKMPAWMAFAGEIIAVSFCWCPSTILYNYLTYFLFLACCILLFRGLIWKRKGLLFLAGICLGLNVAVRVPNILEAVLILAVFWYGRLEKAPAGAVWKNVWYCFAGFLAGFLAAFAAISIQYGPGAYFGMFTGLSGYTGTDETYSAFSMVTSVLSAYAGTFPWVMTLVICALAGWLFFRLLPPGLRTAGRAVYLCCIPVLIRLFWGRGMFTFTYYNYRSMYEWGMLLLYLSLASCGLVMADGRAFRRDRLLAAVVLLVVLVTPIGSNNGTMPALNNLFLAAPFAIRTLSVLFSRNRKRHFAFPAAALTAAVFLMAAAQGIGFRACFSFGDGIYGEKRDAKVENSAILTGMKTRAENAEGLSGLADYANAHSLAGRSLITFGSAPGLHFILDMPPGISHCWPDLDTYPAAQMQEELDGLAASGQELPVVIVYKENGELPEETRKWEILTGFLAEGGYGLRYENVGYQVYESGGRD</sequence>
<keyword evidence="1" id="KW-0472">Membrane</keyword>
<dbReference type="AlphaFoldDB" id="A0A9D1YN24"/>
<reference evidence="2" key="1">
    <citation type="journal article" date="2021" name="PeerJ">
        <title>Extensive microbial diversity within the chicken gut microbiome revealed by metagenomics and culture.</title>
        <authorList>
            <person name="Gilroy R."/>
            <person name="Ravi A."/>
            <person name="Getino M."/>
            <person name="Pursley I."/>
            <person name="Horton D.L."/>
            <person name="Alikhan N.F."/>
            <person name="Baker D."/>
            <person name="Gharbi K."/>
            <person name="Hall N."/>
            <person name="Watson M."/>
            <person name="Adriaenssens E.M."/>
            <person name="Foster-Nyarko E."/>
            <person name="Jarju S."/>
            <person name="Secka A."/>
            <person name="Antonio M."/>
            <person name="Oren A."/>
            <person name="Chaudhuri R.R."/>
            <person name="La Ragione R."/>
            <person name="Hildebrand F."/>
            <person name="Pallen M.J."/>
        </authorList>
    </citation>
    <scope>NUCLEOTIDE SEQUENCE</scope>
    <source>
        <strain evidence="2">ChiSxjej3B15-24422</strain>
    </source>
</reference>